<dbReference type="InParanoid" id="A0A218ZD74"/>
<organism evidence="1 2">
    <name type="scientific">Diplocarpon coronariae</name>
    <dbReference type="NCBI Taxonomy" id="2795749"/>
    <lineage>
        <taxon>Eukaryota</taxon>
        <taxon>Fungi</taxon>
        <taxon>Dikarya</taxon>
        <taxon>Ascomycota</taxon>
        <taxon>Pezizomycotina</taxon>
        <taxon>Leotiomycetes</taxon>
        <taxon>Helotiales</taxon>
        <taxon>Drepanopezizaceae</taxon>
        <taxon>Diplocarpon</taxon>
    </lineage>
</organism>
<reference evidence="1 2" key="1">
    <citation type="submission" date="2017-04" db="EMBL/GenBank/DDBJ databases">
        <title>Draft genome sequence of Marssonina coronaria NL1: causal agent of apple blotch.</title>
        <authorList>
            <person name="Cheng Q."/>
        </authorList>
    </citation>
    <scope>NUCLEOTIDE SEQUENCE [LARGE SCALE GENOMIC DNA]</scope>
    <source>
        <strain evidence="1 2">NL1</strain>
    </source>
</reference>
<evidence type="ECO:0000313" key="2">
    <source>
        <dbReference type="Proteomes" id="UP000242519"/>
    </source>
</evidence>
<dbReference type="EMBL" id="MZNU01000078">
    <property type="protein sequence ID" value="OWP05106.1"/>
    <property type="molecule type" value="Genomic_DNA"/>
</dbReference>
<sequence length="229" mass="25644">MTVARPPPLDPKNWHNLTLDKHRTRWWTAPSPSGRPAKALFAGLASPAPRQARSKEPEEAVLHPGLTPWMHDWASELNDLLPAGGLDFYDDDIPDDGFSLGAPLEEVNFWERRWLDVRAEKQAAESLRALARARQRSLKRKRSVPLTAAGRRRAYRQRAKAAEPERVGGRFSKKEEIISECSPGRGVRRRQILTRENTVIGNEDEDIAHQKSLAGAMATSDSSGQVESD</sequence>
<dbReference type="Proteomes" id="UP000242519">
    <property type="component" value="Unassembled WGS sequence"/>
</dbReference>
<protein>
    <submittedName>
        <fullName evidence="1">Uncharacterized protein</fullName>
    </submittedName>
</protein>
<accession>A0A218ZD74</accession>
<gene>
    <name evidence="1" type="ORF">B2J93_5624</name>
</gene>
<dbReference type="STRING" id="503106.A0A218ZD74"/>
<dbReference type="AlphaFoldDB" id="A0A218ZD74"/>
<keyword evidence="2" id="KW-1185">Reference proteome</keyword>
<name>A0A218ZD74_9HELO</name>
<evidence type="ECO:0000313" key="1">
    <source>
        <dbReference type="EMBL" id="OWP05106.1"/>
    </source>
</evidence>
<proteinExistence type="predicted"/>
<dbReference type="OrthoDB" id="3556763at2759"/>
<comment type="caution">
    <text evidence="1">The sequence shown here is derived from an EMBL/GenBank/DDBJ whole genome shotgun (WGS) entry which is preliminary data.</text>
</comment>